<proteinExistence type="predicted"/>
<evidence type="ECO:0000313" key="2">
    <source>
        <dbReference type="EMBL" id="NHZ91301.1"/>
    </source>
</evidence>
<organism evidence="2 3">
    <name type="scientific">Massilia mucilaginosa</name>
    <dbReference type="NCBI Taxonomy" id="2609282"/>
    <lineage>
        <taxon>Bacteria</taxon>
        <taxon>Pseudomonadati</taxon>
        <taxon>Pseudomonadota</taxon>
        <taxon>Betaproteobacteria</taxon>
        <taxon>Burkholderiales</taxon>
        <taxon>Oxalobacteraceae</taxon>
        <taxon>Telluria group</taxon>
        <taxon>Massilia</taxon>
    </lineage>
</organism>
<reference evidence="2 3" key="1">
    <citation type="submission" date="2019-10" db="EMBL/GenBank/DDBJ databases">
        <title>Taxonomy of Antarctic Massilia spp.: description of Massilia rubra sp. nov., Massilia aquatica sp. nov., Massilia mucilaginosa sp. nov., Massilia frigida sp. nov. isolated from streams, lakes and regoliths.</title>
        <authorList>
            <person name="Holochova P."/>
            <person name="Sedlacek I."/>
            <person name="Kralova S."/>
            <person name="Maslanova I."/>
            <person name="Busse H.-J."/>
            <person name="Stankova E."/>
            <person name="Vrbovska V."/>
            <person name="Kovarovic V."/>
            <person name="Bartak M."/>
            <person name="Svec P."/>
            <person name="Pantucek R."/>
        </authorList>
    </citation>
    <scope>NUCLEOTIDE SEQUENCE [LARGE SCALE GENOMIC DNA]</scope>
    <source>
        <strain evidence="2 3">CCM 8733</strain>
    </source>
</reference>
<evidence type="ECO:0000313" key="3">
    <source>
        <dbReference type="Proteomes" id="UP000609726"/>
    </source>
</evidence>
<comment type="caution">
    <text evidence="2">The sequence shown here is derived from an EMBL/GenBank/DDBJ whole genome shotgun (WGS) entry which is preliminary data.</text>
</comment>
<name>A0ABX0NX85_9BURK</name>
<gene>
    <name evidence="2" type="ORF">F2P45_20110</name>
</gene>
<evidence type="ECO:0000256" key="1">
    <source>
        <dbReference type="SAM" id="MobiDB-lite"/>
    </source>
</evidence>
<accession>A0ABX0NX85</accession>
<dbReference type="Proteomes" id="UP000609726">
    <property type="component" value="Unassembled WGS sequence"/>
</dbReference>
<feature type="region of interest" description="Disordered" evidence="1">
    <location>
        <begin position="59"/>
        <end position="88"/>
    </location>
</feature>
<dbReference type="RefSeq" id="WP_166879141.1">
    <property type="nucleotide sequence ID" value="NZ_WHJH01000027.1"/>
</dbReference>
<dbReference type="EMBL" id="WHJH01000027">
    <property type="protein sequence ID" value="NHZ91301.1"/>
    <property type="molecule type" value="Genomic_DNA"/>
</dbReference>
<sequence>MRASFAGPALYAATVTAALFEETMRWIDQWCSLSARFCYAGPARTSSFEPLFGRMAGVEPSGPPTHVSTRADVSDPAFPEGAKEGMHTESADVDAFEDIDDLPRITREEMLAHPRSMELNIALHEMQERLFAGHPMGG</sequence>
<keyword evidence="3" id="KW-1185">Reference proteome</keyword>
<protein>
    <submittedName>
        <fullName evidence="2">Uncharacterized protein</fullName>
    </submittedName>
</protein>